<organism evidence="2 3">
    <name type="scientific">Mycena metata</name>
    <dbReference type="NCBI Taxonomy" id="1033252"/>
    <lineage>
        <taxon>Eukaryota</taxon>
        <taxon>Fungi</taxon>
        <taxon>Dikarya</taxon>
        <taxon>Basidiomycota</taxon>
        <taxon>Agaricomycotina</taxon>
        <taxon>Agaricomycetes</taxon>
        <taxon>Agaricomycetidae</taxon>
        <taxon>Agaricales</taxon>
        <taxon>Marasmiineae</taxon>
        <taxon>Mycenaceae</taxon>
        <taxon>Mycena</taxon>
    </lineage>
</organism>
<protein>
    <submittedName>
        <fullName evidence="2">Uncharacterized protein</fullName>
    </submittedName>
</protein>
<feature type="region of interest" description="Disordered" evidence="1">
    <location>
        <begin position="158"/>
        <end position="210"/>
    </location>
</feature>
<evidence type="ECO:0000313" key="3">
    <source>
        <dbReference type="Proteomes" id="UP001215598"/>
    </source>
</evidence>
<sequence length="278" mass="30637">MSRREGGEVVEGRKKSVRAVTTQSGRINLVEGGGAGHFAGRQSPNFLGTSVLGTRVCLLAREKSPTRTFELASYAHMPWRTLGIAAFCCLRATSLRFAASDRSQRVSNDALISLVELSSSASSLVSRRFCFLPLSDDSDGVLLSNAGYNKDAIGDNKASLRSATPAKSSAFATTTERRPSKLTLRKSLHDTPRRSPRFLKQGTPEPRRPSGNLGICYNALQRHYKHAPFDNVHNIHIFHKRHKAVLNSADDKKLTAIAHENDVLHAPRSRRRPVTVER</sequence>
<proteinExistence type="predicted"/>
<reference evidence="2" key="1">
    <citation type="submission" date="2023-03" db="EMBL/GenBank/DDBJ databases">
        <title>Massive genome expansion in bonnet fungi (Mycena s.s.) driven by repeated elements and novel gene families across ecological guilds.</title>
        <authorList>
            <consortium name="Lawrence Berkeley National Laboratory"/>
            <person name="Harder C.B."/>
            <person name="Miyauchi S."/>
            <person name="Viragh M."/>
            <person name="Kuo A."/>
            <person name="Thoen E."/>
            <person name="Andreopoulos B."/>
            <person name="Lu D."/>
            <person name="Skrede I."/>
            <person name="Drula E."/>
            <person name="Henrissat B."/>
            <person name="Morin E."/>
            <person name="Kohler A."/>
            <person name="Barry K."/>
            <person name="LaButti K."/>
            <person name="Morin E."/>
            <person name="Salamov A."/>
            <person name="Lipzen A."/>
            <person name="Mereny Z."/>
            <person name="Hegedus B."/>
            <person name="Baldrian P."/>
            <person name="Stursova M."/>
            <person name="Weitz H."/>
            <person name="Taylor A."/>
            <person name="Grigoriev I.V."/>
            <person name="Nagy L.G."/>
            <person name="Martin F."/>
            <person name="Kauserud H."/>
        </authorList>
    </citation>
    <scope>NUCLEOTIDE SEQUENCE</scope>
    <source>
        <strain evidence="2">CBHHK182m</strain>
    </source>
</reference>
<evidence type="ECO:0000313" key="2">
    <source>
        <dbReference type="EMBL" id="KAJ7713921.1"/>
    </source>
</evidence>
<feature type="compositionally biased region" description="Polar residues" evidence="1">
    <location>
        <begin position="159"/>
        <end position="174"/>
    </location>
</feature>
<evidence type="ECO:0000256" key="1">
    <source>
        <dbReference type="SAM" id="MobiDB-lite"/>
    </source>
</evidence>
<comment type="caution">
    <text evidence="2">The sequence shown here is derived from an EMBL/GenBank/DDBJ whole genome shotgun (WGS) entry which is preliminary data.</text>
</comment>
<dbReference type="Proteomes" id="UP001215598">
    <property type="component" value="Unassembled WGS sequence"/>
</dbReference>
<accession>A0AAD7H6W9</accession>
<dbReference type="EMBL" id="JARKIB010000333">
    <property type="protein sequence ID" value="KAJ7713921.1"/>
    <property type="molecule type" value="Genomic_DNA"/>
</dbReference>
<dbReference type="AlphaFoldDB" id="A0AAD7H6W9"/>
<gene>
    <name evidence="2" type="ORF">B0H16DRAFT_1702243</name>
</gene>
<name>A0AAD7H6W9_9AGAR</name>
<keyword evidence="3" id="KW-1185">Reference proteome</keyword>